<dbReference type="EMBL" id="VSRR010009182">
    <property type="protein sequence ID" value="MPC49924.1"/>
    <property type="molecule type" value="Genomic_DNA"/>
</dbReference>
<comment type="caution">
    <text evidence="1">The sequence shown here is derived from an EMBL/GenBank/DDBJ whole genome shotgun (WGS) entry which is preliminary data.</text>
</comment>
<organism evidence="1 2">
    <name type="scientific">Portunus trituberculatus</name>
    <name type="common">Swimming crab</name>
    <name type="synonym">Neptunus trituberculatus</name>
    <dbReference type="NCBI Taxonomy" id="210409"/>
    <lineage>
        <taxon>Eukaryota</taxon>
        <taxon>Metazoa</taxon>
        <taxon>Ecdysozoa</taxon>
        <taxon>Arthropoda</taxon>
        <taxon>Crustacea</taxon>
        <taxon>Multicrustacea</taxon>
        <taxon>Malacostraca</taxon>
        <taxon>Eumalacostraca</taxon>
        <taxon>Eucarida</taxon>
        <taxon>Decapoda</taxon>
        <taxon>Pleocyemata</taxon>
        <taxon>Brachyura</taxon>
        <taxon>Eubrachyura</taxon>
        <taxon>Portunoidea</taxon>
        <taxon>Portunidae</taxon>
        <taxon>Portuninae</taxon>
        <taxon>Portunus</taxon>
    </lineage>
</organism>
<name>A0A5B7G0C7_PORTR</name>
<evidence type="ECO:0000313" key="2">
    <source>
        <dbReference type="Proteomes" id="UP000324222"/>
    </source>
</evidence>
<gene>
    <name evidence="1" type="ORF">E2C01_043738</name>
</gene>
<dbReference type="Proteomes" id="UP000324222">
    <property type="component" value="Unassembled WGS sequence"/>
</dbReference>
<sequence length="85" mass="9200">MALDTTLATPWLCAPDDSGRMGPLDSSPFSFASALETTFASALEATFASTLLSCFPSALSWTALYDVSLYLATTTRHWCTRIRSL</sequence>
<protein>
    <submittedName>
        <fullName evidence="1">Uncharacterized protein</fullName>
    </submittedName>
</protein>
<evidence type="ECO:0000313" key="1">
    <source>
        <dbReference type="EMBL" id="MPC49924.1"/>
    </source>
</evidence>
<reference evidence="1 2" key="1">
    <citation type="submission" date="2019-05" db="EMBL/GenBank/DDBJ databases">
        <title>Another draft genome of Portunus trituberculatus and its Hox gene families provides insights of decapod evolution.</title>
        <authorList>
            <person name="Jeong J.-H."/>
            <person name="Song I."/>
            <person name="Kim S."/>
            <person name="Choi T."/>
            <person name="Kim D."/>
            <person name="Ryu S."/>
            <person name="Kim W."/>
        </authorList>
    </citation>
    <scope>NUCLEOTIDE SEQUENCE [LARGE SCALE GENOMIC DNA]</scope>
    <source>
        <tissue evidence="1">Muscle</tissue>
    </source>
</reference>
<accession>A0A5B7G0C7</accession>
<dbReference type="AlphaFoldDB" id="A0A5B7G0C7"/>
<keyword evidence="2" id="KW-1185">Reference proteome</keyword>
<proteinExistence type="predicted"/>